<evidence type="ECO:0000256" key="2">
    <source>
        <dbReference type="SAM" id="SignalP"/>
    </source>
</evidence>
<dbReference type="EMBL" id="JAAIWK010000012">
    <property type="protein sequence ID" value="NEY20030.1"/>
    <property type="molecule type" value="Genomic_DNA"/>
</dbReference>
<dbReference type="Proteomes" id="UP000476934">
    <property type="component" value="Unassembled WGS sequence"/>
</dbReference>
<sequence>MNKQTTRAFAFGLLIAALLILACQPLFSTNTSHVKKGYLVIKKSEYDQLQKQNQQLAAKNKQLLSQTSKKASETKKHKEIVRYHLSVTKGMTTMDISKRLKTGEIIKDEKQFSQYLIAHDYQKQLQIGEYDLTNQMSFEQIAKMITKTAS</sequence>
<name>A0A6M0P802_9BACI</name>
<dbReference type="InterPro" id="IPR003770">
    <property type="entry name" value="MLTG-like"/>
</dbReference>
<proteinExistence type="predicted"/>
<keyword evidence="1" id="KW-0175">Coiled coil</keyword>
<dbReference type="Gene3D" id="3.30.1490.480">
    <property type="entry name" value="Endolytic murein transglycosylase"/>
    <property type="match status" value="1"/>
</dbReference>
<dbReference type="AlphaFoldDB" id="A0A6M0P802"/>
<reference evidence="3 4" key="1">
    <citation type="submission" date="2020-02" db="EMBL/GenBank/DDBJ databases">
        <authorList>
            <person name="Feng H."/>
        </authorList>
    </citation>
    <scope>NUCLEOTIDE SEQUENCE [LARGE SCALE GENOMIC DNA]</scope>
    <source>
        <strain evidence="3 4">Gsoil 114</strain>
    </source>
</reference>
<dbReference type="PROSITE" id="PS51257">
    <property type="entry name" value="PROKAR_LIPOPROTEIN"/>
    <property type="match status" value="1"/>
</dbReference>
<feature type="signal peptide" evidence="2">
    <location>
        <begin position="1"/>
        <end position="28"/>
    </location>
</feature>
<comment type="caution">
    <text evidence="3">The sequence shown here is derived from an EMBL/GenBank/DDBJ whole genome shotgun (WGS) entry which is preliminary data.</text>
</comment>
<dbReference type="RefSeq" id="WP_163173746.1">
    <property type="nucleotide sequence ID" value="NZ_JAAIWK010000012.1"/>
</dbReference>
<accession>A0A6M0P802</accession>
<organism evidence="3 4">
    <name type="scientific">Heyndrickxia ginsengihumi</name>
    <dbReference type="NCBI Taxonomy" id="363870"/>
    <lineage>
        <taxon>Bacteria</taxon>
        <taxon>Bacillati</taxon>
        <taxon>Bacillota</taxon>
        <taxon>Bacilli</taxon>
        <taxon>Bacillales</taxon>
        <taxon>Bacillaceae</taxon>
        <taxon>Heyndrickxia</taxon>
    </lineage>
</organism>
<keyword evidence="2" id="KW-0732">Signal</keyword>
<keyword evidence="4" id="KW-1185">Reference proteome</keyword>
<evidence type="ECO:0000313" key="4">
    <source>
        <dbReference type="Proteomes" id="UP000476934"/>
    </source>
</evidence>
<feature type="chain" id="PRO_5039167525" evidence="2">
    <location>
        <begin position="29"/>
        <end position="150"/>
    </location>
</feature>
<dbReference type="Pfam" id="PF02618">
    <property type="entry name" value="YceG"/>
    <property type="match status" value="1"/>
</dbReference>
<evidence type="ECO:0000313" key="3">
    <source>
        <dbReference type="EMBL" id="NEY20030.1"/>
    </source>
</evidence>
<gene>
    <name evidence="3" type="ORF">G4D61_08630</name>
</gene>
<evidence type="ECO:0000256" key="1">
    <source>
        <dbReference type="SAM" id="Coils"/>
    </source>
</evidence>
<protein>
    <submittedName>
        <fullName evidence="3">Endolytic transglycosylase MltG</fullName>
    </submittedName>
</protein>
<feature type="coiled-coil region" evidence="1">
    <location>
        <begin position="39"/>
        <end position="66"/>
    </location>
</feature>
<reference evidence="3 4" key="2">
    <citation type="submission" date="2020-03" db="EMBL/GenBank/DDBJ databases">
        <title>Bacillus aquiflavi sp. nov., isolated from yellow water of strong flavor Chinese baijiu in Yibin region of China.</title>
        <authorList>
            <person name="Xie J."/>
        </authorList>
    </citation>
    <scope>NUCLEOTIDE SEQUENCE [LARGE SCALE GENOMIC DNA]</scope>
    <source>
        <strain evidence="3 4">Gsoil 114</strain>
    </source>
</reference>